<accession>A0A7X8SLG5</accession>
<proteinExistence type="predicted"/>
<dbReference type="EMBL" id="JABAIL010000004">
    <property type="protein sequence ID" value="NLR92307.1"/>
    <property type="molecule type" value="Genomic_DNA"/>
</dbReference>
<evidence type="ECO:0000313" key="2">
    <source>
        <dbReference type="Proteomes" id="UP000585050"/>
    </source>
</evidence>
<organism evidence="1 2">
    <name type="scientific">Flammeovirga agarivorans</name>
    <dbReference type="NCBI Taxonomy" id="2726742"/>
    <lineage>
        <taxon>Bacteria</taxon>
        <taxon>Pseudomonadati</taxon>
        <taxon>Bacteroidota</taxon>
        <taxon>Cytophagia</taxon>
        <taxon>Cytophagales</taxon>
        <taxon>Flammeovirgaceae</taxon>
        <taxon>Flammeovirga</taxon>
    </lineage>
</organism>
<protein>
    <recommendedName>
        <fullName evidence="3">Glutathionylspermidine synthase</fullName>
    </recommendedName>
</protein>
<name>A0A7X8SLG5_9BACT</name>
<keyword evidence="2" id="KW-1185">Reference proteome</keyword>
<dbReference type="AlphaFoldDB" id="A0A7X8SLG5"/>
<reference evidence="1 2" key="1">
    <citation type="submission" date="2020-04" db="EMBL/GenBank/DDBJ databases">
        <title>Flammeovirga sp. SR4, a novel species isolated from seawater.</title>
        <authorList>
            <person name="Wang X."/>
        </authorList>
    </citation>
    <scope>NUCLEOTIDE SEQUENCE [LARGE SCALE GENOMIC DNA]</scope>
    <source>
        <strain evidence="1 2">SR4</strain>
    </source>
</reference>
<evidence type="ECO:0008006" key="3">
    <source>
        <dbReference type="Google" id="ProtNLM"/>
    </source>
</evidence>
<dbReference type="Proteomes" id="UP000585050">
    <property type="component" value="Unassembled WGS sequence"/>
</dbReference>
<dbReference type="SUPFAM" id="SSF56059">
    <property type="entry name" value="Glutathione synthetase ATP-binding domain-like"/>
    <property type="match status" value="1"/>
</dbReference>
<dbReference type="RefSeq" id="WP_168883024.1">
    <property type="nucleotide sequence ID" value="NZ_JABAIL010000004.1"/>
</dbReference>
<comment type="caution">
    <text evidence="1">The sequence shown here is derived from an EMBL/GenBank/DDBJ whole genome shotgun (WGS) entry which is preliminary data.</text>
</comment>
<gene>
    <name evidence="1" type="ORF">HGP29_13890</name>
</gene>
<sequence>MITELREKFNDKYSSENYEKLNSYFTDKFGDEVGFRMCETPIFFPKAFVGRLKQACDDVVSVLKRPDFKSITEEAIPKNCYVPNEDEHTNFLAVDFAVCKNDQDELIPQMIELQGFPSIFAFNIFKQQGYKEVFGLEENLSPYFTKSQDDYIQKLSNVILGGHDKENVILLEIFPEKQHTKVDFAATKEVFGIETVCITKVIKEGKHLFYRNDKGEKVHIKRIYNRLIFDEIDRWEPLDLQFRLTDTDVDVEWAGHPNWFFRISKSLMPYLESEYVPETRFLSSYDKYPSDLENYVLKPLYSFAGAGVVFNVESHHLEAIAQEEKHNYILQKKINYAPIVKAADEGDVKLEVRMMFTWADNQEKPELIINLCRLSRGEMIGVKYNKNKTFVGASIGFMEAE</sequence>
<evidence type="ECO:0000313" key="1">
    <source>
        <dbReference type="EMBL" id="NLR92307.1"/>
    </source>
</evidence>